<dbReference type="SUPFAM" id="SSF102114">
    <property type="entry name" value="Radical SAM enzymes"/>
    <property type="match status" value="1"/>
</dbReference>
<dbReference type="Gene3D" id="3.20.20.70">
    <property type="entry name" value="Aldolase class I"/>
    <property type="match status" value="1"/>
</dbReference>
<evidence type="ECO:0000256" key="3">
    <source>
        <dbReference type="ARBA" id="ARBA00022691"/>
    </source>
</evidence>
<accession>A0A7C5Z5P8</accession>
<dbReference type="EMBL" id="DRUZ01000128">
    <property type="protein sequence ID" value="HHS02975.1"/>
    <property type="molecule type" value="Genomic_DNA"/>
</dbReference>
<dbReference type="InterPro" id="IPR012837">
    <property type="entry name" value="NrdG"/>
</dbReference>
<evidence type="ECO:0000313" key="7">
    <source>
        <dbReference type="EMBL" id="HHS02975.1"/>
    </source>
</evidence>
<gene>
    <name evidence="7" type="ORF">ENL71_11050</name>
</gene>
<dbReference type="GO" id="GO:0051539">
    <property type="term" value="F:4 iron, 4 sulfur cluster binding"/>
    <property type="evidence" value="ECO:0007669"/>
    <property type="project" value="UniProtKB-KW"/>
</dbReference>
<dbReference type="InterPro" id="IPR058240">
    <property type="entry name" value="rSAM_sf"/>
</dbReference>
<evidence type="ECO:0000256" key="1">
    <source>
        <dbReference type="ARBA" id="ARBA00001966"/>
    </source>
</evidence>
<keyword evidence="3" id="KW-0949">S-adenosyl-L-methionine</keyword>
<dbReference type="GO" id="GO:0004748">
    <property type="term" value="F:ribonucleoside-diphosphate reductase activity, thioredoxin disulfide as acceptor"/>
    <property type="evidence" value="ECO:0007669"/>
    <property type="project" value="TreeGrafter"/>
</dbReference>
<dbReference type="SFLD" id="SFLDF00299">
    <property type="entry name" value="anaerobic_ribonucleoside-triph"/>
    <property type="match status" value="1"/>
</dbReference>
<keyword evidence="6" id="KW-0411">Iron-sulfur</keyword>
<dbReference type="GO" id="GO:0046872">
    <property type="term" value="F:metal ion binding"/>
    <property type="evidence" value="ECO:0007669"/>
    <property type="project" value="UniProtKB-KW"/>
</dbReference>
<sequence length="194" mass="22500">MDKLLVSIIHYPVYTLGPGKRVGIWLQGCSIRCKGCMSVHTWEFDKSKAIKIEEVADILKSFKCKKLTISGGEPFDQHESLKILLNSIREFFNDILVYTGYTYEYLLSKDKDLLTLIDAMVDSPFIKGLESELIWKGSENQRFFLFNKSLSKDYLPWVKKKKEKVLQIVEQKDKIIVIGIPYQKDIEVLVNEEL</sequence>
<evidence type="ECO:0000256" key="4">
    <source>
        <dbReference type="ARBA" id="ARBA00022723"/>
    </source>
</evidence>
<dbReference type="GO" id="GO:0043365">
    <property type="term" value="F:[formate-C-acetyltransferase]-activating enzyme activity"/>
    <property type="evidence" value="ECO:0007669"/>
    <property type="project" value="InterPro"/>
</dbReference>
<keyword evidence="4" id="KW-0479">Metal-binding</keyword>
<dbReference type="PANTHER" id="PTHR30352:SF2">
    <property type="entry name" value="ANAEROBIC RIBONUCLEOSIDE-TRIPHOSPHATE REDUCTASE-ACTIVATING PROTEIN"/>
    <property type="match status" value="1"/>
</dbReference>
<dbReference type="PANTHER" id="PTHR30352">
    <property type="entry name" value="PYRUVATE FORMATE-LYASE-ACTIVATING ENZYME"/>
    <property type="match status" value="1"/>
</dbReference>
<dbReference type="SFLD" id="SFLDG01066">
    <property type="entry name" value="organic_radical-activating_enz"/>
    <property type="match status" value="1"/>
</dbReference>
<dbReference type="AlphaFoldDB" id="A0A7C5Z5P8"/>
<reference evidence="7" key="1">
    <citation type="journal article" date="2020" name="mSystems">
        <title>Genome- and Community-Level Interaction Insights into Carbon Utilization and Element Cycling Functions of Hydrothermarchaeota in Hydrothermal Sediment.</title>
        <authorList>
            <person name="Zhou Z."/>
            <person name="Liu Y."/>
            <person name="Xu W."/>
            <person name="Pan J."/>
            <person name="Luo Z.H."/>
            <person name="Li M."/>
        </authorList>
    </citation>
    <scope>NUCLEOTIDE SEQUENCE [LARGE SCALE GENOMIC DNA]</scope>
    <source>
        <strain evidence="7">SpSt-102</strain>
    </source>
</reference>
<comment type="cofactor">
    <cofactor evidence="1">
        <name>[4Fe-4S] cluster</name>
        <dbReference type="ChEBI" id="CHEBI:49883"/>
    </cofactor>
</comment>
<dbReference type="InterPro" id="IPR034457">
    <property type="entry name" value="Organic_radical-activating"/>
</dbReference>
<proteinExistence type="predicted"/>
<evidence type="ECO:0000256" key="6">
    <source>
        <dbReference type="ARBA" id="ARBA00023014"/>
    </source>
</evidence>
<dbReference type="InterPro" id="IPR013785">
    <property type="entry name" value="Aldolase_TIM"/>
</dbReference>
<organism evidence="7">
    <name type="scientific">Caldicellulosiruptor owensensis</name>
    <dbReference type="NCBI Taxonomy" id="55205"/>
    <lineage>
        <taxon>Bacteria</taxon>
        <taxon>Bacillati</taxon>
        <taxon>Bacillota</taxon>
        <taxon>Bacillota incertae sedis</taxon>
        <taxon>Caldicellulosiruptorales</taxon>
        <taxon>Caldicellulosiruptoraceae</taxon>
        <taxon>Caldicellulosiruptor</taxon>
    </lineage>
</organism>
<dbReference type="SFLD" id="SFLDG01063">
    <property type="entry name" value="activating_enzymes__group_1"/>
    <property type="match status" value="1"/>
</dbReference>
<dbReference type="SFLD" id="SFLDS00029">
    <property type="entry name" value="Radical_SAM"/>
    <property type="match status" value="1"/>
</dbReference>
<protein>
    <submittedName>
        <fullName evidence="7">Radical SAM protein</fullName>
    </submittedName>
</protein>
<evidence type="ECO:0000256" key="5">
    <source>
        <dbReference type="ARBA" id="ARBA00023004"/>
    </source>
</evidence>
<dbReference type="Pfam" id="PF13353">
    <property type="entry name" value="Fer4_12"/>
    <property type="match status" value="1"/>
</dbReference>
<keyword evidence="2" id="KW-0004">4Fe-4S</keyword>
<dbReference type="InterPro" id="IPR007197">
    <property type="entry name" value="rSAM"/>
</dbReference>
<comment type="caution">
    <text evidence="7">The sequence shown here is derived from an EMBL/GenBank/DDBJ whole genome shotgun (WGS) entry which is preliminary data.</text>
</comment>
<name>A0A7C5Z5P8_9FIRM</name>
<evidence type="ECO:0000256" key="2">
    <source>
        <dbReference type="ARBA" id="ARBA00022485"/>
    </source>
</evidence>
<keyword evidence="5" id="KW-0408">Iron</keyword>